<dbReference type="EMBL" id="VFMO01000001">
    <property type="protein sequence ID" value="TQJ13257.1"/>
    <property type="molecule type" value="Genomic_DNA"/>
</dbReference>
<dbReference type="Proteomes" id="UP000320806">
    <property type="component" value="Unassembled WGS sequence"/>
</dbReference>
<dbReference type="NCBIfam" id="NF002367">
    <property type="entry name" value="PRK01346.1-4"/>
    <property type="match status" value="1"/>
</dbReference>
<dbReference type="PANTHER" id="PTHR37817">
    <property type="entry name" value="N-ACETYLTRANSFERASE EIS"/>
    <property type="match status" value="1"/>
</dbReference>
<dbReference type="InterPro" id="IPR051554">
    <property type="entry name" value="Acetyltransferase_Eis"/>
</dbReference>
<dbReference type="InterPro" id="IPR016181">
    <property type="entry name" value="Acyl_CoA_acyltransferase"/>
</dbReference>
<dbReference type="InterPro" id="IPR036527">
    <property type="entry name" value="SCP2_sterol-bd_dom_sf"/>
</dbReference>
<dbReference type="PANTHER" id="PTHR37817:SF1">
    <property type="entry name" value="N-ACETYLTRANSFERASE EIS"/>
    <property type="match status" value="1"/>
</dbReference>
<accession>A0A542ED53</accession>
<dbReference type="InterPro" id="IPR041380">
    <property type="entry name" value="Acetyltransf_17"/>
</dbReference>
<evidence type="ECO:0000259" key="1">
    <source>
        <dbReference type="PROSITE" id="PS51186"/>
    </source>
</evidence>
<dbReference type="RefSeq" id="WP_141927443.1">
    <property type="nucleotide sequence ID" value="NZ_BAABCI010000015.1"/>
</dbReference>
<dbReference type="AlphaFoldDB" id="A0A542ED53"/>
<dbReference type="SUPFAM" id="SSF55729">
    <property type="entry name" value="Acyl-CoA N-acyltransferases (Nat)"/>
    <property type="match status" value="1"/>
</dbReference>
<keyword evidence="3" id="KW-1185">Reference proteome</keyword>
<dbReference type="Gene3D" id="3.30.1050.10">
    <property type="entry name" value="SCP2 sterol-binding domain"/>
    <property type="match status" value="1"/>
</dbReference>
<dbReference type="OrthoDB" id="8399956at2"/>
<dbReference type="InterPro" id="IPR025559">
    <property type="entry name" value="Eis_dom"/>
</dbReference>
<feature type="domain" description="N-acetyltransferase" evidence="1">
    <location>
        <begin position="4"/>
        <end position="150"/>
    </location>
</feature>
<dbReference type="GO" id="GO:0030649">
    <property type="term" value="P:aminoglycoside antibiotic catabolic process"/>
    <property type="evidence" value="ECO:0007669"/>
    <property type="project" value="TreeGrafter"/>
</dbReference>
<name>A0A542ED53_9MICO</name>
<sequence>MSDTTIRRIEPGDADWFLAADELVWADDEAGDRQDRLQNTPTRAGFAAEQDGELAGISASWDIELAVPSGMTGSRLVPAEGLTWVGVHPDHRRRGVLSAMMRHHLRWTRDEGRSLAALKASEPGIYGRFGYGLAAQSLKAKFGRGAQFAAPSEVSDLADATRTTFRTASPDDAQRLHALMRRCAVEGACGAVVRHIDDLRRLLTDIPEQRRDRERNRLLWATRDGEDVGYALLRRTHKWDDGLPGGEIDVFMFGSTDTGARLALMRRLVDFDLMGSAINWMPLDDPLLLWSPSPRGVGSGVTDSLWLRIVDLSAAIAERGFAAPCDVRITVQDKLIEENDRVWHWVVDADGTGALEPAAGEADLSLDIVDLGAVWLGGQTLGARHAAGFVRETSEGAVAALDAALRTASQPTKAVDF</sequence>
<keyword evidence="2" id="KW-0808">Transferase</keyword>
<dbReference type="Pfam" id="PF13530">
    <property type="entry name" value="SCP2_2"/>
    <property type="match status" value="1"/>
</dbReference>
<proteinExistence type="predicted"/>
<dbReference type="GO" id="GO:0034069">
    <property type="term" value="F:aminoglycoside N-acetyltransferase activity"/>
    <property type="evidence" value="ECO:0007669"/>
    <property type="project" value="TreeGrafter"/>
</dbReference>
<dbReference type="Pfam" id="PF13527">
    <property type="entry name" value="Acetyltransf_9"/>
    <property type="match status" value="1"/>
</dbReference>
<dbReference type="InterPro" id="IPR000182">
    <property type="entry name" value="GNAT_dom"/>
</dbReference>
<dbReference type="CDD" id="cd04301">
    <property type="entry name" value="NAT_SF"/>
    <property type="match status" value="1"/>
</dbReference>
<dbReference type="Pfam" id="PF17668">
    <property type="entry name" value="Acetyltransf_17"/>
    <property type="match status" value="1"/>
</dbReference>
<evidence type="ECO:0000313" key="2">
    <source>
        <dbReference type="EMBL" id="TQJ13257.1"/>
    </source>
</evidence>
<comment type="caution">
    <text evidence="2">The sequence shown here is derived from an EMBL/GenBank/DDBJ whole genome shotgun (WGS) entry which is preliminary data.</text>
</comment>
<protein>
    <submittedName>
        <fullName evidence="2">Putative acetyltransferase</fullName>
    </submittedName>
</protein>
<dbReference type="SUPFAM" id="SSF55718">
    <property type="entry name" value="SCP-like"/>
    <property type="match status" value="1"/>
</dbReference>
<dbReference type="Gene3D" id="3.40.630.30">
    <property type="match status" value="2"/>
</dbReference>
<dbReference type="PROSITE" id="PS51186">
    <property type="entry name" value="GNAT"/>
    <property type="match status" value="1"/>
</dbReference>
<evidence type="ECO:0000313" key="3">
    <source>
        <dbReference type="Proteomes" id="UP000320806"/>
    </source>
</evidence>
<reference evidence="2 3" key="1">
    <citation type="submission" date="2019-06" db="EMBL/GenBank/DDBJ databases">
        <title>Sequencing the genomes of 1000 actinobacteria strains.</title>
        <authorList>
            <person name="Klenk H.-P."/>
        </authorList>
    </citation>
    <scope>NUCLEOTIDE SEQUENCE [LARGE SCALE GENOMIC DNA]</scope>
    <source>
        <strain evidence="2 3">DSM 19828</strain>
    </source>
</reference>
<gene>
    <name evidence="2" type="ORF">FB459_0661</name>
</gene>
<organism evidence="2 3">
    <name type="scientific">Yimella lutea</name>
    <dbReference type="NCBI Taxonomy" id="587872"/>
    <lineage>
        <taxon>Bacteria</taxon>
        <taxon>Bacillati</taxon>
        <taxon>Actinomycetota</taxon>
        <taxon>Actinomycetes</taxon>
        <taxon>Micrococcales</taxon>
        <taxon>Dermacoccaceae</taxon>
        <taxon>Yimella</taxon>
    </lineage>
</organism>